<dbReference type="InterPro" id="IPR031827">
    <property type="entry name" value="DUF4746"/>
</dbReference>
<protein>
    <submittedName>
        <fullName evidence="3">Uncharacterized protein</fullName>
    </submittedName>
</protein>
<reference evidence="3" key="1">
    <citation type="journal article" date="2023" name="bioRxiv">
        <title>Scaffold-level genome assemblies of two parasitoid biocontrol wasps reveal the parthenogenesis mechanism and an associated novel virus.</title>
        <authorList>
            <person name="Inwood S."/>
            <person name="Skelly J."/>
            <person name="Guhlin J."/>
            <person name="Harrop T."/>
            <person name="Goldson S."/>
            <person name="Dearden P."/>
        </authorList>
    </citation>
    <scope>NUCLEOTIDE SEQUENCE</scope>
    <source>
        <strain evidence="3">Lincoln</strain>
        <tissue evidence="3">Whole body</tissue>
    </source>
</reference>
<evidence type="ECO:0000259" key="1">
    <source>
        <dbReference type="Pfam" id="PF00085"/>
    </source>
</evidence>
<proteinExistence type="predicted"/>
<dbReference type="InterPro" id="IPR051766">
    <property type="entry name" value="TXND_domain-containing"/>
</dbReference>
<dbReference type="InterPro" id="IPR013766">
    <property type="entry name" value="Thioredoxin_domain"/>
</dbReference>
<dbReference type="Proteomes" id="UP001168972">
    <property type="component" value="Unassembled WGS sequence"/>
</dbReference>
<dbReference type="InterPro" id="IPR036249">
    <property type="entry name" value="Thioredoxin-like_sf"/>
</dbReference>
<dbReference type="EMBL" id="JAQQBR010000006">
    <property type="protein sequence ID" value="KAK0174786.1"/>
    <property type="molecule type" value="Genomic_DNA"/>
</dbReference>
<evidence type="ECO:0000313" key="3">
    <source>
        <dbReference type="EMBL" id="KAK0174786.1"/>
    </source>
</evidence>
<evidence type="ECO:0000313" key="4">
    <source>
        <dbReference type="Proteomes" id="UP001168972"/>
    </source>
</evidence>
<dbReference type="SUPFAM" id="SSF52833">
    <property type="entry name" value="Thioredoxin-like"/>
    <property type="match status" value="1"/>
</dbReference>
<feature type="domain" description="DUF4746" evidence="2">
    <location>
        <begin position="331"/>
        <end position="488"/>
    </location>
</feature>
<name>A0AA39FSG4_MICHY</name>
<accession>A0AA39FSG4</accession>
<keyword evidence="4" id="KW-1185">Reference proteome</keyword>
<gene>
    <name evidence="3" type="ORF">PV327_010516</name>
</gene>
<organism evidence="3 4">
    <name type="scientific">Microctonus hyperodae</name>
    <name type="common">Parasitoid wasp</name>
    <dbReference type="NCBI Taxonomy" id="165561"/>
    <lineage>
        <taxon>Eukaryota</taxon>
        <taxon>Metazoa</taxon>
        <taxon>Ecdysozoa</taxon>
        <taxon>Arthropoda</taxon>
        <taxon>Hexapoda</taxon>
        <taxon>Insecta</taxon>
        <taxon>Pterygota</taxon>
        <taxon>Neoptera</taxon>
        <taxon>Endopterygota</taxon>
        <taxon>Hymenoptera</taxon>
        <taxon>Apocrita</taxon>
        <taxon>Ichneumonoidea</taxon>
        <taxon>Braconidae</taxon>
        <taxon>Euphorinae</taxon>
        <taxon>Microctonus</taxon>
    </lineage>
</organism>
<dbReference type="Pfam" id="PF00085">
    <property type="entry name" value="Thioredoxin"/>
    <property type="match status" value="1"/>
</dbReference>
<reference evidence="3" key="2">
    <citation type="submission" date="2023-03" db="EMBL/GenBank/DDBJ databases">
        <authorList>
            <person name="Inwood S.N."/>
            <person name="Skelly J.G."/>
            <person name="Guhlin J."/>
            <person name="Harrop T.W.R."/>
            <person name="Goldson S.G."/>
            <person name="Dearden P.K."/>
        </authorList>
    </citation>
    <scope>NUCLEOTIDE SEQUENCE</scope>
    <source>
        <strain evidence="3">Lincoln</strain>
        <tissue evidence="3">Whole body</tissue>
    </source>
</reference>
<comment type="caution">
    <text evidence="3">The sequence shown here is derived from an EMBL/GenBank/DDBJ whole genome shotgun (WGS) entry which is preliminary data.</text>
</comment>
<evidence type="ECO:0000259" key="2">
    <source>
        <dbReference type="Pfam" id="PF15928"/>
    </source>
</evidence>
<dbReference type="Gene3D" id="3.40.30.10">
    <property type="entry name" value="Glutaredoxin"/>
    <property type="match status" value="1"/>
</dbReference>
<sequence length="511" mass="59707">MAKLKKATVSLQIEVNNDEEWNEILDKNGLILAEIYSDWSGPCAAMVSTLKKIKMELGGDLLNYVLARNDSITSLKRFRGRSEPVWMFIQDKKMVNLVIGSHCPNLRKVLIEEIKRVENKEPPNRQLSINQRTSYEEVRLVNREAVKRANETQKKIKQEAAEKLIYEEYLEQMMVELSEEIALILFPWVFFDENGDARDKEKSPPYVELISQILPNRFDIMEQNRVQLDEDIIQNIFKESGIAVTDDLIHALTEDKCMVIRLKGRLPPTSWPVPYPHVCLEESKKCPTRAINDVENFLKFILEEVPKSLDDKIESQQSYSDRHYLIIDGTEEEEEEEGEDVWSYPAVWCPVNARNKVNVFKTLFPSYMNKAHPYTAPERPLPLIAFKFNLSKLPWLAENYQEFQEAIQHFGVFEFDDPRAKRLATNPQEYIDKVKNQSGNEIILIILQRINENVFLTLAGSDPRFIEENEDEVIGIIDKYFSNYVEDLETDVYSQEDLEETAEYYYQDEEY</sequence>
<dbReference type="PANTHER" id="PTHR46135">
    <property type="entry name" value="NME/NM23 FAMILY MEMBER 8"/>
    <property type="match status" value="1"/>
</dbReference>
<dbReference type="PANTHER" id="PTHR46135:SF3">
    <property type="entry name" value="NME_NM23 FAMILY MEMBER 8"/>
    <property type="match status" value="1"/>
</dbReference>
<dbReference type="AlphaFoldDB" id="A0AA39FSG4"/>
<feature type="domain" description="Thioredoxin" evidence="1">
    <location>
        <begin position="14"/>
        <end position="100"/>
    </location>
</feature>
<dbReference type="Pfam" id="PF15928">
    <property type="entry name" value="DUF4746"/>
    <property type="match status" value="1"/>
</dbReference>